<evidence type="ECO:0000256" key="3">
    <source>
        <dbReference type="HAMAP-Rule" id="MF_01385"/>
    </source>
</evidence>
<organism evidence="4 5">
    <name type="scientific">Corynebacterium renale</name>
    <dbReference type="NCBI Taxonomy" id="1724"/>
    <lineage>
        <taxon>Bacteria</taxon>
        <taxon>Bacillati</taxon>
        <taxon>Actinomycetota</taxon>
        <taxon>Actinomycetes</taxon>
        <taxon>Mycobacteriales</taxon>
        <taxon>Corynebacteriaceae</taxon>
        <taxon>Corynebacterium</taxon>
    </lineage>
</organism>
<evidence type="ECO:0000313" key="4">
    <source>
        <dbReference type="EMBL" id="PFG27888.1"/>
    </source>
</evidence>
<comment type="similarity">
    <text evidence="3">Belongs to the UreF family.</text>
</comment>
<evidence type="ECO:0000256" key="2">
    <source>
        <dbReference type="ARBA" id="ARBA00023186"/>
    </source>
</evidence>
<dbReference type="HAMAP" id="MF_01385">
    <property type="entry name" value="UreF"/>
    <property type="match status" value="1"/>
</dbReference>
<proteinExistence type="inferred from homology"/>
<dbReference type="GO" id="GO:0005737">
    <property type="term" value="C:cytoplasm"/>
    <property type="evidence" value="ECO:0007669"/>
    <property type="project" value="UniProtKB-SubCell"/>
</dbReference>
<dbReference type="InterPro" id="IPR002639">
    <property type="entry name" value="UreF"/>
</dbReference>
<dbReference type="EMBL" id="PDJF01000001">
    <property type="protein sequence ID" value="PFG27888.1"/>
    <property type="molecule type" value="Genomic_DNA"/>
</dbReference>
<dbReference type="Proteomes" id="UP000221653">
    <property type="component" value="Unassembled WGS sequence"/>
</dbReference>
<keyword evidence="1 3" id="KW-0996">Nickel insertion</keyword>
<dbReference type="Pfam" id="PF01730">
    <property type="entry name" value="UreF"/>
    <property type="match status" value="1"/>
</dbReference>
<dbReference type="STRING" id="1724.GCA_001044175_02388"/>
<dbReference type="Gene3D" id="1.10.4190.10">
    <property type="entry name" value="Urease accessory protein UreF"/>
    <property type="match status" value="1"/>
</dbReference>
<name>A0A2A9DMF6_9CORY</name>
<dbReference type="GO" id="GO:0016151">
    <property type="term" value="F:nickel cation binding"/>
    <property type="evidence" value="ECO:0007669"/>
    <property type="project" value="UniProtKB-UniRule"/>
</dbReference>
<dbReference type="InterPro" id="IPR038277">
    <property type="entry name" value="UreF_sf"/>
</dbReference>
<reference evidence="4 5" key="1">
    <citation type="submission" date="2017-10" db="EMBL/GenBank/DDBJ databases">
        <title>Sequencing the genomes of 1000 actinobacteria strains.</title>
        <authorList>
            <person name="Klenk H.-P."/>
        </authorList>
    </citation>
    <scope>NUCLEOTIDE SEQUENCE [LARGE SCALE GENOMIC DNA]</scope>
    <source>
        <strain evidence="4 5">DSM 20688</strain>
    </source>
</reference>
<dbReference type="RefSeq" id="WP_048380999.1">
    <property type="nucleotide sequence ID" value="NZ_LDYE01000008.1"/>
</dbReference>
<evidence type="ECO:0000256" key="1">
    <source>
        <dbReference type="ARBA" id="ARBA00022988"/>
    </source>
</evidence>
<dbReference type="AlphaFoldDB" id="A0A2A9DMF6"/>
<comment type="subcellular location">
    <subcellularLocation>
        <location evidence="3">Cytoplasm</location>
    </subcellularLocation>
</comment>
<comment type="function">
    <text evidence="3">Required for maturation of urease via the functional incorporation of the urease nickel metallocenter.</text>
</comment>
<evidence type="ECO:0000313" key="5">
    <source>
        <dbReference type="Proteomes" id="UP000221653"/>
    </source>
</evidence>
<dbReference type="PANTHER" id="PTHR33620">
    <property type="entry name" value="UREASE ACCESSORY PROTEIN F"/>
    <property type="match status" value="1"/>
</dbReference>
<keyword evidence="5" id="KW-1185">Reference proteome</keyword>
<protein>
    <recommendedName>
        <fullName evidence="3">Urease accessory protein UreF</fullName>
    </recommendedName>
</protein>
<comment type="subunit">
    <text evidence="3">UreD, UreF and UreG form a complex that acts as a GTP-hydrolysis-dependent molecular chaperone, activating the urease apoprotein by helping to assemble the nickel containing metallocenter of UreC. The UreE protein probably delivers the nickel.</text>
</comment>
<sequence length="245" mass="26257">MQNTPTKPGGTAPDLELVVWHLTDSALPTGSFAHSAGMEMYLQRDVVTDPDTYSEWLNGYIRELSANEGLIARFACEIARAAEGHAEEAYAQIELLDQMAAAAIVPKQVRASMASMGKRMSKIAAIVLPGEPLVEFYQEGLNDDRFHGNPAIVFGLALGSAGADVLTTVRAFLMQQATSMTQNAIRGIPLGQDAGQRVLTASYPAIREAAAHTMELTELDLGAASPGIELAQMAHEGLHARMFMS</sequence>
<gene>
    <name evidence="3" type="primary">ureF</name>
    <name evidence="4" type="ORF">ATK06_0968</name>
</gene>
<dbReference type="OrthoDB" id="9798772at2"/>
<accession>A0A2A9DMF6</accession>
<keyword evidence="3" id="KW-0963">Cytoplasm</keyword>
<dbReference type="PANTHER" id="PTHR33620:SF1">
    <property type="entry name" value="UREASE ACCESSORY PROTEIN F"/>
    <property type="match status" value="1"/>
</dbReference>
<comment type="caution">
    <text evidence="4">The sequence shown here is derived from an EMBL/GenBank/DDBJ whole genome shotgun (WGS) entry which is preliminary data.</text>
</comment>
<dbReference type="PIRSF" id="PIRSF009467">
    <property type="entry name" value="Ureas_acces_UreF"/>
    <property type="match status" value="1"/>
</dbReference>
<keyword evidence="2 3" id="KW-0143">Chaperone</keyword>